<keyword evidence="1" id="KW-0812">Transmembrane</keyword>
<evidence type="ECO:0000259" key="2">
    <source>
        <dbReference type="Pfam" id="PF00487"/>
    </source>
</evidence>
<evidence type="ECO:0000313" key="4">
    <source>
        <dbReference type="Proteomes" id="UP000739538"/>
    </source>
</evidence>
<dbReference type="Pfam" id="PF00487">
    <property type="entry name" value="FA_desaturase"/>
    <property type="match status" value="1"/>
</dbReference>
<feature type="transmembrane region" description="Helical" evidence="1">
    <location>
        <begin position="103"/>
        <end position="122"/>
    </location>
</feature>
<proteinExistence type="predicted"/>
<reference evidence="3" key="1">
    <citation type="submission" date="2020-04" db="EMBL/GenBank/DDBJ databases">
        <authorList>
            <person name="Zhang T."/>
        </authorList>
    </citation>
    <scope>NUCLEOTIDE SEQUENCE</scope>
    <source>
        <strain evidence="3">HKST-UBA02</strain>
    </source>
</reference>
<dbReference type="EMBL" id="JAGQHS010000075">
    <property type="protein sequence ID" value="MCA9756978.1"/>
    <property type="molecule type" value="Genomic_DNA"/>
</dbReference>
<protein>
    <submittedName>
        <fullName evidence="3">Fatty acid desaturase</fullName>
    </submittedName>
</protein>
<name>A0A956NFK7_UNCEI</name>
<evidence type="ECO:0000256" key="1">
    <source>
        <dbReference type="SAM" id="Phobius"/>
    </source>
</evidence>
<feature type="transmembrane region" description="Helical" evidence="1">
    <location>
        <begin position="64"/>
        <end position="83"/>
    </location>
</feature>
<dbReference type="InterPro" id="IPR005804">
    <property type="entry name" value="FA_desaturase_dom"/>
</dbReference>
<keyword evidence="1" id="KW-0472">Membrane</keyword>
<dbReference type="GO" id="GO:0042284">
    <property type="term" value="F:sphingolipid delta-4 desaturase activity"/>
    <property type="evidence" value="ECO:0007669"/>
    <property type="project" value="TreeGrafter"/>
</dbReference>
<accession>A0A956NFK7</accession>
<dbReference type="PANTHER" id="PTHR12879">
    <property type="entry name" value="SPHINGOLIPID DELTA 4 DESATURASE/C-4 HYDROXYLASE PROTEIN DES2"/>
    <property type="match status" value="1"/>
</dbReference>
<reference evidence="3" key="2">
    <citation type="journal article" date="2021" name="Microbiome">
        <title>Successional dynamics and alternative stable states in a saline activated sludge microbial community over 9 years.</title>
        <authorList>
            <person name="Wang Y."/>
            <person name="Ye J."/>
            <person name="Ju F."/>
            <person name="Liu L."/>
            <person name="Boyd J.A."/>
            <person name="Deng Y."/>
            <person name="Parks D.H."/>
            <person name="Jiang X."/>
            <person name="Yin X."/>
            <person name="Woodcroft B.J."/>
            <person name="Tyson G.W."/>
            <person name="Hugenholtz P."/>
            <person name="Polz M.F."/>
            <person name="Zhang T."/>
        </authorList>
    </citation>
    <scope>NUCLEOTIDE SEQUENCE</scope>
    <source>
        <strain evidence="3">HKST-UBA02</strain>
    </source>
</reference>
<dbReference type="PANTHER" id="PTHR12879:SF8">
    <property type="entry name" value="SPHINGOLIPID DELTA(4)-DESATURASE DES1"/>
    <property type="match status" value="1"/>
</dbReference>
<dbReference type="AlphaFoldDB" id="A0A956NFK7"/>
<dbReference type="GO" id="GO:0016020">
    <property type="term" value="C:membrane"/>
    <property type="evidence" value="ECO:0007669"/>
    <property type="project" value="GOC"/>
</dbReference>
<feature type="transmembrane region" description="Helical" evidence="1">
    <location>
        <begin position="39"/>
        <end position="58"/>
    </location>
</feature>
<comment type="caution">
    <text evidence="3">The sequence shown here is derived from an EMBL/GenBank/DDBJ whole genome shotgun (WGS) entry which is preliminary data.</text>
</comment>
<feature type="domain" description="Fatty acid desaturase" evidence="2">
    <location>
        <begin position="66"/>
        <end position="295"/>
    </location>
</feature>
<keyword evidence="1" id="KW-1133">Transmembrane helix</keyword>
<dbReference type="Proteomes" id="UP000739538">
    <property type="component" value="Unassembled WGS sequence"/>
</dbReference>
<evidence type="ECO:0000313" key="3">
    <source>
        <dbReference type="EMBL" id="MCA9756978.1"/>
    </source>
</evidence>
<gene>
    <name evidence="3" type="ORF">KDA27_14330</name>
</gene>
<feature type="transmembrane region" description="Helical" evidence="1">
    <location>
        <begin position="211"/>
        <end position="228"/>
    </location>
</feature>
<sequence length="334" mass="39752">MSRKSRSYFDNAETLRQDLKDFFDREELRTLHKREPAKHFAFVAWQFFLLFGAGTVLYNVSNPLIWIPVAVVMGFTMFNFTVLLHEQVHRLIFNGRYKKTMRFLGLLYAFPSGISATQFKIWHTDHHENLGDEEEDPKRYHLSPKRVERWYKALYCTPALFPIYFRAARKETATYDEETQKTIAKERTFTIGGHLVIAAILWWAGGWETMVRVWAFPYFFIFPIAFTLNRLGQHYFINPEDPANWGTRVDGNWFWRLAFLNSNHHLEHHYFQSVPLYNLPELNRRLHPFFEQRGIRNFGYGEMLYGWFVKNHKPHTQYDAEAPISAQPHMEKGA</sequence>
<feature type="transmembrane region" description="Helical" evidence="1">
    <location>
        <begin position="188"/>
        <end position="205"/>
    </location>
</feature>
<dbReference type="GO" id="GO:0046513">
    <property type="term" value="P:ceramide biosynthetic process"/>
    <property type="evidence" value="ECO:0007669"/>
    <property type="project" value="TreeGrafter"/>
</dbReference>
<feature type="transmembrane region" description="Helical" evidence="1">
    <location>
        <begin position="150"/>
        <end position="167"/>
    </location>
</feature>
<organism evidence="3 4">
    <name type="scientific">Eiseniibacteriota bacterium</name>
    <dbReference type="NCBI Taxonomy" id="2212470"/>
    <lineage>
        <taxon>Bacteria</taxon>
        <taxon>Candidatus Eiseniibacteriota</taxon>
    </lineage>
</organism>